<dbReference type="Gene3D" id="1.10.510.10">
    <property type="entry name" value="Transferase(Phosphotransferase) domain 1"/>
    <property type="match status" value="1"/>
</dbReference>
<keyword evidence="4" id="KW-1185">Reference proteome</keyword>
<organism evidence="3 4">
    <name type="scientific">Favolaschia claudopus</name>
    <dbReference type="NCBI Taxonomy" id="2862362"/>
    <lineage>
        <taxon>Eukaryota</taxon>
        <taxon>Fungi</taxon>
        <taxon>Dikarya</taxon>
        <taxon>Basidiomycota</taxon>
        <taxon>Agaricomycotina</taxon>
        <taxon>Agaricomycetes</taxon>
        <taxon>Agaricomycetidae</taxon>
        <taxon>Agaricales</taxon>
        <taxon>Marasmiineae</taxon>
        <taxon>Mycenaceae</taxon>
        <taxon>Favolaschia</taxon>
    </lineage>
</organism>
<protein>
    <recommendedName>
        <fullName evidence="2">Protein kinase domain-containing protein</fullName>
    </recommendedName>
</protein>
<evidence type="ECO:0000259" key="2">
    <source>
        <dbReference type="PROSITE" id="PS50011"/>
    </source>
</evidence>
<feature type="region of interest" description="Disordered" evidence="1">
    <location>
        <begin position="392"/>
        <end position="450"/>
    </location>
</feature>
<sequence>MDPLLIREVGDSVLKNAPNRLPILFPDDCLPLPPSTILEELSNGPSPLYQNGQWVDCPDLSLLHTESQLAEFLNKVGERVGEILTASGAHVPPCKRKWTARFESKGVDGAPNVRKPDLLLGSQIKYLWSNSNIHGELKSSDSAGCQAEALKQLLNGAYHIFSSQDNRRFIISIVFLAEKIQLYVFDRAGLVTTVPFHLHDQPLDFVRVITAFMFADPAVLGYDPSIVKDKLGRYIKVAGDRYDIEETLFISDVIRGSGTVCWRVRRGEKVLVIKDTWADDSRDVTEAEILQQAAGVVGVPRVVAAEDVEVNGVSDTENLRSNLPGFADLLQLIEKRTHVRLVLDPYGHPLVTFKTRKELISALLDVVKVHEDLWKARILHRDISVNNILLVDPDDIPPPRPSKPVDGVASPESDLPLTPCDEAALVSSSDSSGPPPPYDEAAPVHSPTSSGAPLRKGLLIDVDYALVFGPNGERGAVARGHRTGTLPFMAMEVLMLGKNLPKHEPRHDLESLFYVLFWICIHYAGPGGVERQNFDIHESILDTWVSGNSYQAIGSSKAAMSNTWFWTGSVLPCVAPYFEPLKPCLTEWKELIASMTLDYESLSKVLKKTLGSLDDNEDWSRKDDPEGYGSERKSNNKMKRKLVPIMEGAEDDDEDGDDEKDEDFRPPKTSRRPDGKSAARSAPPELSTGRVTRSSAK</sequence>
<dbReference type="Pfam" id="PF17667">
    <property type="entry name" value="Pkinase_fungal"/>
    <property type="match status" value="1"/>
</dbReference>
<feature type="compositionally biased region" description="Basic and acidic residues" evidence="1">
    <location>
        <begin position="662"/>
        <end position="677"/>
    </location>
</feature>
<comment type="caution">
    <text evidence="3">The sequence shown here is derived from an EMBL/GenBank/DDBJ whole genome shotgun (WGS) entry which is preliminary data.</text>
</comment>
<feature type="compositionally biased region" description="Basic and acidic residues" evidence="1">
    <location>
        <begin position="618"/>
        <end position="634"/>
    </location>
</feature>
<name>A0AAW0B252_9AGAR</name>
<evidence type="ECO:0000256" key="1">
    <source>
        <dbReference type="SAM" id="MobiDB-lite"/>
    </source>
</evidence>
<accession>A0AAW0B252</accession>
<dbReference type="InterPro" id="IPR000719">
    <property type="entry name" value="Prot_kinase_dom"/>
</dbReference>
<dbReference type="GO" id="GO:0004672">
    <property type="term" value="F:protein kinase activity"/>
    <property type="evidence" value="ECO:0007669"/>
    <property type="project" value="InterPro"/>
</dbReference>
<dbReference type="PROSITE" id="PS50011">
    <property type="entry name" value="PROTEIN_KINASE_DOM"/>
    <property type="match status" value="1"/>
</dbReference>
<dbReference type="GO" id="GO:0005524">
    <property type="term" value="F:ATP binding"/>
    <property type="evidence" value="ECO:0007669"/>
    <property type="project" value="InterPro"/>
</dbReference>
<dbReference type="Proteomes" id="UP001362999">
    <property type="component" value="Unassembled WGS sequence"/>
</dbReference>
<feature type="compositionally biased region" description="Acidic residues" evidence="1">
    <location>
        <begin position="648"/>
        <end position="661"/>
    </location>
</feature>
<dbReference type="InterPro" id="IPR008266">
    <property type="entry name" value="Tyr_kinase_AS"/>
</dbReference>
<dbReference type="PANTHER" id="PTHR38248">
    <property type="entry name" value="FUNK1 6"/>
    <property type="match status" value="1"/>
</dbReference>
<dbReference type="InterPro" id="IPR040976">
    <property type="entry name" value="Pkinase_fungal"/>
</dbReference>
<gene>
    <name evidence="3" type="ORF">R3P38DRAFT_1225351</name>
</gene>
<dbReference type="PROSITE" id="PS00109">
    <property type="entry name" value="PROTEIN_KINASE_TYR"/>
    <property type="match status" value="1"/>
</dbReference>
<reference evidence="3 4" key="1">
    <citation type="journal article" date="2024" name="J Genomics">
        <title>Draft genome sequencing and assembly of Favolaschia claudopus CIRM-BRFM 2984 isolated from oak limbs.</title>
        <authorList>
            <person name="Navarro D."/>
            <person name="Drula E."/>
            <person name="Chaduli D."/>
            <person name="Cazenave R."/>
            <person name="Ahrendt S."/>
            <person name="Wang J."/>
            <person name="Lipzen A."/>
            <person name="Daum C."/>
            <person name="Barry K."/>
            <person name="Grigoriev I.V."/>
            <person name="Favel A."/>
            <person name="Rosso M.N."/>
            <person name="Martin F."/>
        </authorList>
    </citation>
    <scope>NUCLEOTIDE SEQUENCE [LARGE SCALE GENOMIC DNA]</scope>
    <source>
        <strain evidence="3 4">CIRM-BRFM 2984</strain>
    </source>
</reference>
<dbReference type="PANTHER" id="PTHR38248:SF2">
    <property type="entry name" value="FUNK1 11"/>
    <property type="match status" value="1"/>
</dbReference>
<proteinExistence type="predicted"/>
<evidence type="ECO:0000313" key="3">
    <source>
        <dbReference type="EMBL" id="KAK7019848.1"/>
    </source>
</evidence>
<dbReference type="InterPro" id="IPR011009">
    <property type="entry name" value="Kinase-like_dom_sf"/>
</dbReference>
<feature type="region of interest" description="Disordered" evidence="1">
    <location>
        <begin position="614"/>
        <end position="697"/>
    </location>
</feature>
<evidence type="ECO:0000313" key="4">
    <source>
        <dbReference type="Proteomes" id="UP001362999"/>
    </source>
</evidence>
<feature type="domain" description="Protein kinase" evidence="2">
    <location>
        <begin position="247"/>
        <end position="620"/>
    </location>
</feature>
<dbReference type="EMBL" id="JAWWNJ010000042">
    <property type="protein sequence ID" value="KAK7019848.1"/>
    <property type="molecule type" value="Genomic_DNA"/>
</dbReference>
<dbReference type="SUPFAM" id="SSF56112">
    <property type="entry name" value="Protein kinase-like (PK-like)"/>
    <property type="match status" value="1"/>
</dbReference>
<dbReference type="AlphaFoldDB" id="A0AAW0B252"/>